<protein>
    <submittedName>
        <fullName evidence="2">Uncharacterized protein</fullName>
    </submittedName>
</protein>
<evidence type="ECO:0000313" key="2">
    <source>
        <dbReference type="EMBL" id="KAK6340946.1"/>
    </source>
</evidence>
<feature type="compositionally biased region" description="Low complexity" evidence="1">
    <location>
        <begin position="223"/>
        <end position="242"/>
    </location>
</feature>
<dbReference type="AlphaFoldDB" id="A0AAV9UIM1"/>
<comment type="caution">
    <text evidence="2">The sequence shown here is derived from an EMBL/GenBank/DDBJ whole genome shotgun (WGS) entry which is preliminary data.</text>
</comment>
<dbReference type="Proteomes" id="UP001375240">
    <property type="component" value="Unassembled WGS sequence"/>
</dbReference>
<feature type="region of interest" description="Disordered" evidence="1">
    <location>
        <begin position="220"/>
        <end position="244"/>
    </location>
</feature>
<evidence type="ECO:0000256" key="1">
    <source>
        <dbReference type="SAM" id="MobiDB-lite"/>
    </source>
</evidence>
<accession>A0AAV9UIM1</accession>
<dbReference type="EMBL" id="JAVHNQ010000008">
    <property type="protein sequence ID" value="KAK6340946.1"/>
    <property type="molecule type" value="Genomic_DNA"/>
</dbReference>
<proteinExistence type="predicted"/>
<sequence>MLGVLLPSLAPHPDTLKSHGAPIPHARSDIYHLPDVLSTAQFSPINVNIKMLPILRDNAKNPAGGAQGSSSADGKQTPPPVSKIVIPAKEKFLVGFRGFDAPVGLPESPTEYTLSEADVASPAALCLKRSGSENLPVQHIGQLPGSISEPQLVQLPNAGDASYVADGFRPRADSAQGLPSYDAIYGTLGPSNASSSSIASAGEAAPLPSKQLHTVPSVSLFQTPSTSSPSSPSTPAPVSASPGPLLYTRFQDTSNPRRIPMPVRAPSTPGLTHTTREMLRIQLRSSFSQFFKTMQFTCTDTEKCLVYGYSDASAMKVPWNVPLERTLRQLWKQVMEYDAACGNVKPESQGKRELATYHAVAMGLTSSDLPSEKLCVLWDRGLAFSTPARRELVQGWLGFTEFVAVVWMVGMATTEPLFS</sequence>
<feature type="region of interest" description="Disordered" evidence="1">
    <location>
        <begin position="60"/>
        <end position="81"/>
    </location>
</feature>
<keyword evidence="3" id="KW-1185">Reference proteome</keyword>
<gene>
    <name evidence="2" type="ORF">TWF696_009259</name>
</gene>
<evidence type="ECO:0000313" key="3">
    <source>
        <dbReference type="Proteomes" id="UP001375240"/>
    </source>
</evidence>
<reference evidence="2 3" key="1">
    <citation type="submission" date="2019-10" db="EMBL/GenBank/DDBJ databases">
        <authorList>
            <person name="Palmer J.M."/>
        </authorList>
    </citation>
    <scope>NUCLEOTIDE SEQUENCE [LARGE SCALE GENOMIC DNA]</scope>
    <source>
        <strain evidence="2 3">TWF696</strain>
    </source>
</reference>
<organism evidence="2 3">
    <name type="scientific">Orbilia brochopaga</name>
    <dbReference type="NCBI Taxonomy" id="3140254"/>
    <lineage>
        <taxon>Eukaryota</taxon>
        <taxon>Fungi</taxon>
        <taxon>Dikarya</taxon>
        <taxon>Ascomycota</taxon>
        <taxon>Pezizomycotina</taxon>
        <taxon>Orbiliomycetes</taxon>
        <taxon>Orbiliales</taxon>
        <taxon>Orbiliaceae</taxon>
        <taxon>Orbilia</taxon>
    </lineage>
</organism>
<name>A0AAV9UIM1_9PEZI</name>